<dbReference type="InterPro" id="IPR011014">
    <property type="entry name" value="MscS_channel_TM-2"/>
</dbReference>
<keyword evidence="6 7" id="KW-0472">Membrane</keyword>
<feature type="transmembrane region" description="Helical" evidence="7">
    <location>
        <begin position="64"/>
        <end position="84"/>
    </location>
</feature>
<dbReference type="SUPFAM" id="SSF50182">
    <property type="entry name" value="Sm-like ribonucleoproteins"/>
    <property type="match status" value="1"/>
</dbReference>
<dbReference type="Pfam" id="PF21082">
    <property type="entry name" value="MS_channel_3rd"/>
    <property type="match status" value="1"/>
</dbReference>
<feature type="transmembrane region" description="Helical" evidence="7">
    <location>
        <begin position="22"/>
        <end position="43"/>
    </location>
</feature>
<comment type="similarity">
    <text evidence="2">Belongs to the MscS (TC 1.A.23) family.</text>
</comment>
<proteinExistence type="inferred from homology"/>
<dbReference type="GO" id="GO:0008381">
    <property type="term" value="F:mechanosensitive monoatomic ion channel activity"/>
    <property type="evidence" value="ECO:0007669"/>
    <property type="project" value="UniProtKB-ARBA"/>
</dbReference>
<feature type="transmembrane region" description="Helical" evidence="7">
    <location>
        <begin position="217"/>
        <end position="236"/>
    </location>
</feature>
<evidence type="ECO:0000256" key="7">
    <source>
        <dbReference type="SAM" id="Phobius"/>
    </source>
</evidence>
<evidence type="ECO:0000256" key="5">
    <source>
        <dbReference type="ARBA" id="ARBA00022989"/>
    </source>
</evidence>
<keyword evidence="3" id="KW-1003">Cell membrane</keyword>
<dbReference type="InterPro" id="IPR023408">
    <property type="entry name" value="MscS_beta-dom_sf"/>
</dbReference>
<dbReference type="Proteomes" id="UP000627205">
    <property type="component" value="Unassembled WGS sequence"/>
</dbReference>
<evidence type="ECO:0000256" key="1">
    <source>
        <dbReference type="ARBA" id="ARBA00004651"/>
    </source>
</evidence>
<dbReference type="InterPro" id="IPR006685">
    <property type="entry name" value="MscS_channel_2nd"/>
</dbReference>
<dbReference type="EMBL" id="BMDP01000001">
    <property type="protein sequence ID" value="GGI53438.1"/>
    <property type="molecule type" value="Genomic_DNA"/>
</dbReference>
<dbReference type="AlphaFoldDB" id="A0A8J3B1N6"/>
<feature type="transmembrane region" description="Helical" evidence="7">
    <location>
        <begin position="172"/>
        <end position="196"/>
    </location>
</feature>
<name>A0A8J3B1N6_9BURK</name>
<dbReference type="PANTHER" id="PTHR30347">
    <property type="entry name" value="POTASSIUM CHANNEL RELATED"/>
    <property type="match status" value="1"/>
</dbReference>
<dbReference type="SUPFAM" id="SSF82861">
    <property type="entry name" value="Mechanosensitive channel protein MscS (YggB), transmembrane region"/>
    <property type="match status" value="1"/>
</dbReference>
<evidence type="ECO:0000313" key="11">
    <source>
        <dbReference type="Proteomes" id="UP000627205"/>
    </source>
</evidence>
<dbReference type="Pfam" id="PF00924">
    <property type="entry name" value="MS_channel_2nd"/>
    <property type="match status" value="1"/>
</dbReference>
<evidence type="ECO:0000259" key="9">
    <source>
        <dbReference type="Pfam" id="PF21082"/>
    </source>
</evidence>
<dbReference type="RefSeq" id="WP_188419487.1">
    <property type="nucleotide sequence ID" value="NZ_BMDP01000001.1"/>
</dbReference>
<dbReference type="InterPro" id="IPR010920">
    <property type="entry name" value="LSM_dom_sf"/>
</dbReference>
<keyword evidence="11" id="KW-1185">Reference proteome</keyword>
<evidence type="ECO:0000313" key="10">
    <source>
        <dbReference type="EMBL" id="GGI53438.1"/>
    </source>
</evidence>
<dbReference type="Gene3D" id="1.10.287.1260">
    <property type="match status" value="1"/>
</dbReference>
<dbReference type="PANTHER" id="PTHR30347:SF1">
    <property type="entry name" value="MECHANOSENSITIVE CHANNEL MSCK"/>
    <property type="match status" value="1"/>
</dbReference>
<evidence type="ECO:0000256" key="2">
    <source>
        <dbReference type="ARBA" id="ARBA00008017"/>
    </source>
</evidence>
<dbReference type="InterPro" id="IPR049278">
    <property type="entry name" value="MS_channel_C"/>
</dbReference>
<comment type="caution">
    <text evidence="10">The sequence shown here is derived from an EMBL/GenBank/DDBJ whole genome shotgun (WGS) entry which is preliminary data.</text>
</comment>
<feature type="domain" description="Mechanosensitive ion channel MscS" evidence="8">
    <location>
        <begin position="259"/>
        <end position="324"/>
    </location>
</feature>
<reference evidence="10" key="1">
    <citation type="journal article" date="2014" name="Int. J. Syst. Evol. Microbiol.">
        <title>Complete genome sequence of Corynebacterium casei LMG S-19264T (=DSM 44701T), isolated from a smear-ripened cheese.</title>
        <authorList>
            <consortium name="US DOE Joint Genome Institute (JGI-PGF)"/>
            <person name="Walter F."/>
            <person name="Albersmeier A."/>
            <person name="Kalinowski J."/>
            <person name="Ruckert C."/>
        </authorList>
    </citation>
    <scope>NUCLEOTIDE SEQUENCE</scope>
    <source>
        <strain evidence="10">CCM 7664</strain>
    </source>
</reference>
<dbReference type="InterPro" id="IPR011066">
    <property type="entry name" value="MscS_channel_C_sf"/>
</dbReference>
<sequence>MNPNLLSTFWTDLSTDLGNPGLRWQIGALLLCIAVGWLLARLIRSMFTEDGEKQGVRRFGVASFSRVLWPLLTLVLIVIARLILEPLITNVDMLRIAIPLIGSFALIRLSFYVMRRIFAKGGRVGNFVLLFEKSFALLVWVVVALHITGLLPDLEVFLEQTTIPLGTNRVSIMTTLQAALSVCVTMIVALWASALLEERLMRLDSVHSSMRAVLSRMARAVLVLLALLISLSMVGIDLTVLSVFGGALGVGLGLGLQKIASSYVSGFIILLERSLSIGDMVSVDRFSGRVAQINTRYTVLRTGDGSSAVVPNDLFVSGSVQNFSLMDSVVLMSTTVGVDYRTDIDLALLLLEEATQEQPRIRRDGDRAPKALMMGFGADGINLQLNFWVNESERGGVLSDVNRTIWKLFQAHQINVPFPQREIRLADEQYTAVKERLNVQQVVAKPDLPT</sequence>
<dbReference type="Gene3D" id="2.30.30.60">
    <property type="match status" value="1"/>
</dbReference>
<gene>
    <name evidence="10" type="ORF">GCM10011430_06120</name>
</gene>
<feature type="transmembrane region" description="Helical" evidence="7">
    <location>
        <begin position="135"/>
        <end position="152"/>
    </location>
</feature>
<protein>
    <submittedName>
        <fullName evidence="10">Mechanosensitive ion channel protein</fullName>
    </submittedName>
</protein>
<evidence type="ECO:0000256" key="6">
    <source>
        <dbReference type="ARBA" id="ARBA00023136"/>
    </source>
</evidence>
<keyword evidence="4 7" id="KW-0812">Transmembrane</keyword>
<reference evidence="10" key="2">
    <citation type="submission" date="2020-09" db="EMBL/GenBank/DDBJ databases">
        <authorList>
            <person name="Sun Q."/>
            <person name="Sedlacek I."/>
        </authorList>
    </citation>
    <scope>NUCLEOTIDE SEQUENCE</scope>
    <source>
        <strain evidence="10">CCM 7664</strain>
    </source>
</reference>
<accession>A0A8J3B1N6</accession>
<organism evidence="10 11">
    <name type="scientific">Oxalicibacterium solurbis</name>
    <dbReference type="NCBI Taxonomy" id="69280"/>
    <lineage>
        <taxon>Bacteria</taxon>
        <taxon>Pseudomonadati</taxon>
        <taxon>Pseudomonadota</taxon>
        <taxon>Betaproteobacteria</taxon>
        <taxon>Burkholderiales</taxon>
        <taxon>Oxalobacteraceae</taxon>
        <taxon>Oxalicibacterium</taxon>
    </lineage>
</organism>
<comment type="subcellular location">
    <subcellularLocation>
        <location evidence="1">Cell membrane</location>
        <topology evidence="1">Multi-pass membrane protein</topology>
    </subcellularLocation>
</comment>
<evidence type="ECO:0000256" key="4">
    <source>
        <dbReference type="ARBA" id="ARBA00022692"/>
    </source>
</evidence>
<evidence type="ECO:0000256" key="3">
    <source>
        <dbReference type="ARBA" id="ARBA00022475"/>
    </source>
</evidence>
<dbReference type="Gene3D" id="3.30.70.100">
    <property type="match status" value="1"/>
</dbReference>
<dbReference type="InterPro" id="IPR052702">
    <property type="entry name" value="MscS-like_channel"/>
</dbReference>
<dbReference type="SUPFAM" id="SSF82689">
    <property type="entry name" value="Mechanosensitive channel protein MscS (YggB), C-terminal domain"/>
    <property type="match status" value="1"/>
</dbReference>
<dbReference type="GO" id="GO:0005886">
    <property type="term" value="C:plasma membrane"/>
    <property type="evidence" value="ECO:0007669"/>
    <property type="project" value="UniProtKB-SubCell"/>
</dbReference>
<evidence type="ECO:0000259" key="8">
    <source>
        <dbReference type="Pfam" id="PF00924"/>
    </source>
</evidence>
<feature type="transmembrane region" description="Helical" evidence="7">
    <location>
        <begin position="96"/>
        <end position="114"/>
    </location>
</feature>
<keyword evidence="5 7" id="KW-1133">Transmembrane helix</keyword>
<feature type="domain" description="Mechanosensitive ion channel MscS C-terminal" evidence="9">
    <location>
        <begin position="334"/>
        <end position="415"/>
    </location>
</feature>